<evidence type="ECO:0000313" key="2">
    <source>
        <dbReference type="EMBL" id="CAB4547751.1"/>
    </source>
</evidence>
<dbReference type="AlphaFoldDB" id="A0A6J6C8Y4"/>
<feature type="transmembrane region" description="Helical" evidence="1">
    <location>
        <begin position="12"/>
        <end position="34"/>
    </location>
</feature>
<reference evidence="2" key="1">
    <citation type="submission" date="2020-05" db="EMBL/GenBank/DDBJ databases">
        <authorList>
            <person name="Chiriac C."/>
            <person name="Salcher M."/>
            <person name="Ghai R."/>
            <person name="Kavagutti S V."/>
        </authorList>
    </citation>
    <scope>NUCLEOTIDE SEQUENCE</scope>
</reference>
<organism evidence="2">
    <name type="scientific">freshwater metagenome</name>
    <dbReference type="NCBI Taxonomy" id="449393"/>
    <lineage>
        <taxon>unclassified sequences</taxon>
        <taxon>metagenomes</taxon>
        <taxon>ecological metagenomes</taxon>
    </lineage>
</organism>
<evidence type="ECO:0000256" key="1">
    <source>
        <dbReference type="SAM" id="Phobius"/>
    </source>
</evidence>
<keyword evidence="1" id="KW-0812">Transmembrane</keyword>
<accession>A0A6J6C8Y4</accession>
<name>A0A6J6C8Y4_9ZZZZ</name>
<proteinExistence type="predicted"/>
<dbReference type="EMBL" id="CAEZSR010000019">
    <property type="protein sequence ID" value="CAB4547751.1"/>
    <property type="molecule type" value="Genomic_DNA"/>
</dbReference>
<sequence length="38" mass="3865">MSECLTMTTRLLAVRLLGALAVLAAATSLFVTALEVGG</sequence>
<protein>
    <submittedName>
        <fullName evidence="2">Unannotated protein</fullName>
    </submittedName>
</protein>
<gene>
    <name evidence="2" type="ORF">UFOPK1493_00810</name>
</gene>
<keyword evidence="1" id="KW-1133">Transmembrane helix</keyword>
<keyword evidence="1" id="KW-0472">Membrane</keyword>